<dbReference type="Pfam" id="PF06445">
    <property type="entry name" value="GyrI-like"/>
    <property type="match status" value="1"/>
</dbReference>
<dbReference type="SMART" id="SM00342">
    <property type="entry name" value="HTH_ARAC"/>
    <property type="match status" value="1"/>
</dbReference>
<dbReference type="InterPro" id="IPR010499">
    <property type="entry name" value="AraC_E-bd"/>
</dbReference>
<organism evidence="5 6">
    <name type="scientific">Streptomyces johnsoniae</name>
    <dbReference type="NCBI Taxonomy" id="3075532"/>
    <lineage>
        <taxon>Bacteria</taxon>
        <taxon>Bacillati</taxon>
        <taxon>Actinomycetota</taxon>
        <taxon>Actinomycetes</taxon>
        <taxon>Kitasatosporales</taxon>
        <taxon>Streptomycetaceae</taxon>
        <taxon>Streptomyces</taxon>
    </lineage>
</organism>
<comment type="caution">
    <text evidence="5">The sequence shown here is derived from an EMBL/GenBank/DDBJ whole genome shotgun (WGS) entry which is preliminary data.</text>
</comment>
<dbReference type="InterPro" id="IPR018060">
    <property type="entry name" value="HTH_AraC"/>
</dbReference>
<feature type="domain" description="HTH araC/xylS-type" evidence="4">
    <location>
        <begin position="6"/>
        <end position="104"/>
    </location>
</feature>
<evidence type="ECO:0000256" key="3">
    <source>
        <dbReference type="ARBA" id="ARBA00023163"/>
    </source>
</evidence>
<sequence length="291" mass="32558">MLDRLNEALERVEDDPAGPVDVAEMARIALTSEHHLRRMFSALAGMPLSEYVRRRRLTLAGTEVLEGKDTLLDIAARYGYGSAEAFTRAFRAVHGISPGQARRTRAALTSQSRLSFHLTIEGKSTVRYRIVDKDTFRLVGLRKRVPVVHEGLNPAMVEFFESIDDATHELLEELSDQEPYGGLSATVVLEPGGGEGSDMDYYLAAATTAEAPEGMETLEVPVSTWAVFPYERGHFPENLQTLWREVYSAWFPSHPAYRTAEGPSLVREEYDEQDENITWGELWLPVAKAAE</sequence>
<dbReference type="EMBL" id="JAVREV010000003">
    <property type="protein sequence ID" value="MDT0442359.1"/>
    <property type="molecule type" value="Genomic_DNA"/>
</dbReference>
<dbReference type="SUPFAM" id="SSF46689">
    <property type="entry name" value="Homeodomain-like"/>
    <property type="match status" value="2"/>
</dbReference>
<dbReference type="InterPro" id="IPR029442">
    <property type="entry name" value="GyrI-like"/>
</dbReference>
<dbReference type="InterPro" id="IPR050959">
    <property type="entry name" value="MarA-like"/>
</dbReference>
<dbReference type="PANTHER" id="PTHR47504">
    <property type="entry name" value="RIGHT ORIGIN-BINDING PROTEIN"/>
    <property type="match status" value="1"/>
</dbReference>
<reference evidence="6" key="1">
    <citation type="submission" date="2023-07" db="EMBL/GenBank/DDBJ databases">
        <title>30 novel species of actinomycetes from the DSMZ collection.</title>
        <authorList>
            <person name="Nouioui I."/>
        </authorList>
    </citation>
    <scope>NUCLEOTIDE SEQUENCE [LARGE SCALE GENOMIC DNA]</scope>
    <source>
        <strain evidence="6">DSM 41886</strain>
    </source>
</reference>
<dbReference type="PROSITE" id="PS01124">
    <property type="entry name" value="HTH_ARAC_FAMILY_2"/>
    <property type="match status" value="1"/>
</dbReference>
<protein>
    <submittedName>
        <fullName evidence="5">Helix-turn-helix domain-containing protein</fullName>
    </submittedName>
</protein>
<dbReference type="Proteomes" id="UP001183615">
    <property type="component" value="Unassembled WGS sequence"/>
</dbReference>
<accession>A0ABU2S025</accession>
<evidence type="ECO:0000256" key="1">
    <source>
        <dbReference type="ARBA" id="ARBA00023015"/>
    </source>
</evidence>
<gene>
    <name evidence="5" type="ORF">RM779_07080</name>
</gene>
<dbReference type="RefSeq" id="WP_311616795.1">
    <property type="nucleotide sequence ID" value="NZ_JAVREV010000003.1"/>
</dbReference>
<proteinExistence type="predicted"/>
<name>A0ABU2S025_9ACTN</name>
<dbReference type="InterPro" id="IPR020449">
    <property type="entry name" value="Tscrpt_reg_AraC-type_HTH"/>
</dbReference>
<evidence type="ECO:0000256" key="2">
    <source>
        <dbReference type="ARBA" id="ARBA00023125"/>
    </source>
</evidence>
<dbReference type="SMART" id="SM00871">
    <property type="entry name" value="AraC_E_bind"/>
    <property type="match status" value="1"/>
</dbReference>
<evidence type="ECO:0000259" key="4">
    <source>
        <dbReference type="PROSITE" id="PS01124"/>
    </source>
</evidence>
<dbReference type="Gene3D" id="1.10.10.60">
    <property type="entry name" value="Homeodomain-like"/>
    <property type="match status" value="2"/>
</dbReference>
<keyword evidence="3" id="KW-0804">Transcription</keyword>
<evidence type="ECO:0000313" key="6">
    <source>
        <dbReference type="Proteomes" id="UP001183615"/>
    </source>
</evidence>
<keyword evidence="6" id="KW-1185">Reference proteome</keyword>
<dbReference type="PRINTS" id="PR00032">
    <property type="entry name" value="HTHARAC"/>
</dbReference>
<dbReference type="InterPro" id="IPR011256">
    <property type="entry name" value="Reg_factor_effector_dom_sf"/>
</dbReference>
<keyword evidence="2" id="KW-0238">DNA-binding</keyword>
<dbReference type="InterPro" id="IPR009057">
    <property type="entry name" value="Homeodomain-like_sf"/>
</dbReference>
<dbReference type="SUPFAM" id="SSF55136">
    <property type="entry name" value="Probable bacterial effector-binding domain"/>
    <property type="match status" value="1"/>
</dbReference>
<dbReference type="PANTHER" id="PTHR47504:SF5">
    <property type="entry name" value="RIGHT ORIGIN-BINDING PROTEIN"/>
    <property type="match status" value="1"/>
</dbReference>
<keyword evidence="1" id="KW-0805">Transcription regulation</keyword>
<dbReference type="Gene3D" id="3.20.80.10">
    <property type="entry name" value="Regulatory factor, effector binding domain"/>
    <property type="match status" value="1"/>
</dbReference>
<evidence type="ECO:0000313" key="5">
    <source>
        <dbReference type="EMBL" id="MDT0442359.1"/>
    </source>
</evidence>
<dbReference type="Pfam" id="PF12833">
    <property type="entry name" value="HTH_18"/>
    <property type="match status" value="1"/>
</dbReference>